<dbReference type="EMBL" id="BALG01000054">
    <property type="protein sequence ID" value="GAC41906.1"/>
    <property type="molecule type" value="Genomic_DNA"/>
</dbReference>
<comment type="caution">
    <text evidence="1">The sequence shown here is derived from an EMBL/GenBank/DDBJ whole genome shotgun (WGS) entry which is preliminary data.</text>
</comment>
<accession>M9LNG5</accession>
<evidence type="ECO:0008006" key="3">
    <source>
        <dbReference type="Google" id="ProtNLM"/>
    </source>
</evidence>
<dbReference type="OrthoDB" id="1807498at2"/>
<dbReference type="InterPro" id="IPR014986">
    <property type="entry name" value="XkdN-like"/>
</dbReference>
<proteinExistence type="predicted"/>
<evidence type="ECO:0000313" key="2">
    <source>
        <dbReference type="Proteomes" id="UP000029453"/>
    </source>
</evidence>
<organism evidence="1 2">
    <name type="scientific">Paenibacillus popilliae ATCC 14706</name>
    <dbReference type="NCBI Taxonomy" id="1212764"/>
    <lineage>
        <taxon>Bacteria</taxon>
        <taxon>Bacillati</taxon>
        <taxon>Bacillota</taxon>
        <taxon>Bacilli</taxon>
        <taxon>Bacillales</taxon>
        <taxon>Paenibacillaceae</taxon>
        <taxon>Paenibacillus</taxon>
    </lineage>
</organism>
<reference evidence="1 2" key="1">
    <citation type="submission" date="2012-10" db="EMBL/GenBank/DDBJ databases">
        <title>Draft Genome Sequence of Paenibacillus popilliae ATCC 14706T.</title>
        <authorList>
            <person name="Iiyama K."/>
            <person name="Mori K."/>
            <person name="Mon H."/>
            <person name="Chieda Y."/>
            <person name="Lee J.M."/>
            <person name="Kusakabe T."/>
            <person name="Tashiro K."/>
            <person name="Asano S."/>
            <person name="Yasunaga-Aoki C."/>
            <person name="Shimizu S."/>
        </authorList>
    </citation>
    <scope>NUCLEOTIDE SEQUENCE [LARGE SCALE GENOMIC DNA]</scope>
    <source>
        <strain evidence="1 2">ATCC 14706</strain>
    </source>
</reference>
<dbReference type="Proteomes" id="UP000029453">
    <property type="component" value="Unassembled WGS sequence"/>
</dbReference>
<protein>
    <recommendedName>
        <fullName evidence="3">Phage XkdN-like protein</fullName>
    </recommendedName>
</protein>
<dbReference type="Gene3D" id="3.30.2220.30">
    <property type="match status" value="1"/>
</dbReference>
<dbReference type="RefSeq" id="WP_006285281.1">
    <property type="nucleotide sequence ID" value="NZ_BALG01000054.1"/>
</dbReference>
<keyword evidence="2" id="KW-1185">Reference proteome</keyword>
<gene>
    <name evidence="1" type="ORF">PPOP_1263</name>
</gene>
<dbReference type="InterPro" id="IPR038559">
    <property type="entry name" value="XkdN-like_sf"/>
</dbReference>
<dbReference type="Pfam" id="PF08890">
    <property type="entry name" value="Phage_TAC_5"/>
    <property type="match status" value="1"/>
</dbReference>
<evidence type="ECO:0000313" key="1">
    <source>
        <dbReference type="EMBL" id="GAC41906.1"/>
    </source>
</evidence>
<name>M9LNG5_PAEPP</name>
<dbReference type="AlphaFoldDB" id="M9LNG5"/>
<sequence>MGKLQEFLLQNEIQTEVTVEVNIKPFPVPFVLRSITEAENKEIRKSCQKAKWNKRTHQKEVETDSDLYSNRLLIACCVDPNFKNAELQEKFSVVSAEDLIDKLLNPGQYTELLQKVQDLNGFDLDMNDLVEEAKN</sequence>